<keyword evidence="2" id="KW-1185">Reference proteome</keyword>
<dbReference type="AlphaFoldDB" id="A0A811QBI9"/>
<comment type="caution">
    <text evidence="1">The sequence shown here is derived from an EMBL/GenBank/DDBJ whole genome shotgun (WGS) entry which is preliminary data.</text>
</comment>
<accession>A0A811QBI9</accession>
<organism evidence="1 2">
    <name type="scientific">Miscanthus lutarioriparius</name>
    <dbReference type="NCBI Taxonomy" id="422564"/>
    <lineage>
        <taxon>Eukaryota</taxon>
        <taxon>Viridiplantae</taxon>
        <taxon>Streptophyta</taxon>
        <taxon>Embryophyta</taxon>
        <taxon>Tracheophyta</taxon>
        <taxon>Spermatophyta</taxon>
        <taxon>Magnoliopsida</taxon>
        <taxon>Liliopsida</taxon>
        <taxon>Poales</taxon>
        <taxon>Poaceae</taxon>
        <taxon>PACMAD clade</taxon>
        <taxon>Panicoideae</taxon>
        <taxon>Andropogonodae</taxon>
        <taxon>Andropogoneae</taxon>
        <taxon>Saccharinae</taxon>
        <taxon>Miscanthus</taxon>
    </lineage>
</organism>
<sequence>MALGTQGAEELKVLEHDATEATVCGLLTGVFGGEARSYTASSSSELSAASKVGLWPAERALAFALAKQRAAAELVDGSLEPSMRPCRRRGFTPKPPMGHGPVMLTRMNDPVQASLHRLQVEDRDYKWKTEAQSYMLCTSH</sequence>
<proteinExistence type="predicted"/>
<evidence type="ECO:0000313" key="2">
    <source>
        <dbReference type="Proteomes" id="UP000604825"/>
    </source>
</evidence>
<reference evidence="1" key="1">
    <citation type="submission" date="2020-10" db="EMBL/GenBank/DDBJ databases">
        <authorList>
            <person name="Han B."/>
            <person name="Lu T."/>
            <person name="Zhao Q."/>
            <person name="Huang X."/>
            <person name="Zhao Y."/>
        </authorList>
    </citation>
    <scope>NUCLEOTIDE SEQUENCE</scope>
</reference>
<dbReference type="EMBL" id="CAJGYO010000009">
    <property type="protein sequence ID" value="CAD6254105.1"/>
    <property type="molecule type" value="Genomic_DNA"/>
</dbReference>
<dbReference type="Proteomes" id="UP000604825">
    <property type="component" value="Unassembled WGS sequence"/>
</dbReference>
<gene>
    <name evidence="1" type="ORF">NCGR_LOCUS37713</name>
</gene>
<protein>
    <submittedName>
        <fullName evidence="1">Uncharacterized protein</fullName>
    </submittedName>
</protein>
<name>A0A811QBI9_9POAL</name>
<evidence type="ECO:0000313" key="1">
    <source>
        <dbReference type="EMBL" id="CAD6254105.1"/>
    </source>
</evidence>